<dbReference type="Gene3D" id="1.10.390.10">
    <property type="entry name" value="Neutral Protease Domain 2"/>
    <property type="match status" value="1"/>
</dbReference>
<evidence type="ECO:0000256" key="10">
    <source>
        <dbReference type="ARBA" id="ARBA00023049"/>
    </source>
</evidence>
<evidence type="ECO:0000256" key="3">
    <source>
        <dbReference type="ARBA" id="ARBA00006006"/>
    </source>
</evidence>
<proteinExistence type="inferred from homology"/>
<dbReference type="InterPro" id="IPR011096">
    <property type="entry name" value="FTP_domain"/>
</dbReference>
<dbReference type="SUPFAM" id="SSF52025">
    <property type="entry name" value="PA domain"/>
    <property type="match status" value="1"/>
</dbReference>
<dbReference type="Pfam" id="PF18962">
    <property type="entry name" value="Por_Secre_tail"/>
    <property type="match status" value="1"/>
</dbReference>
<dbReference type="PRINTS" id="PR00999">
    <property type="entry name" value="FUNGALYSIN"/>
</dbReference>
<dbReference type="SUPFAM" id="SSF55486">
    <property type="entry name" value="Metalloproteases ('zincins'), catalytic domain"/>
    <property type="match status" value="1"/>
</dbReference>
<dbReference type="GO" id="GO:0008270">
    <property type="term" value="F:zinc ion binding"/>
    <property type="evidence" value="ECO:0007669"/>
    <property type="project" value="InterPro"/>
</dbReference>
<evidence type="ECO:0000259" key="12">
    <source>
        <dbReference type="Pfam" id="PF02225"/>
    </source>
</evidence>
<keyword evidence="5 15" id="KW-0645">Protease</keyword>
<feature type="domain" description="Secretion system C-terminal sorting" evidence="14">
    <location>
        <begin position="1162"/>
        <end position="1231"/>
    </location>
</feature>
<sequence>MKPFLKNYALIVLTFIFYNTFLAQESKTQLQAILLENIDKYDLTQKDIQSWEITDNHKDNSLDINYYYLTQTYNNLPIHNAISVIAIKDQKMFLTANNFIANLEQKIETSTASISAKEAIISAANALDLAFTGEIKAKKTEKNHQVFSAKGLSKEDINARLKLFLTANERIKIVWDLDIYQLNQKHWWNVQIDAQTGALLNKTDWVAHCNIRSGSHKGHNHALKASSSTPAPPSSVLGASYNVFAIPVESPNHGLRSIVVDPENLSASPYGWHDTDGTPGAEHTNTFGNNVYASEDRADLDQIGYAPDGGTTLNFDFPLDLTLQPQANEDAVITNLFYMNNIMHDVWYNYGFDESSGNFQKNNYGNGGLGDDHVFAQAQDGGGTNNANFATPPDGNNPVMQMYLWSAPSPEYLTVNSPSTVNGQYTSIPANFGPAIPSTPITADLVMYDDNTANPLEACSPAVNGSALNNKIAIIRRGTCSFVDKVANAEAAGALAVIIVNNVGGTITMGGTDPGIGIPSISVTQVDGEALITEIQNGATINATIVDASPVPLDGDFDNGIIAHEYGHGISNRLTGGASNSSCLNNREQMGEGWSDWFALMLTIEPGDQPEDIRGIGTYATGEPTNGGGIRPRPYSTDFNINEATYAITNNTGAISRPHGIGFVWATMLWDLTWALVDKHGMDPDVYNGSGGNNIAMHLVIQGLKLQGCNPGFIDGRDAIIQADQLLYGGENTCLIWEVFANRGLGYSADQGSNDSRTDQTEAFDLPPYIGTTYGTETISACGSYIWPTNNQEYTASGTYDEYLLNANGCDSIVTLNLTLNTPSSSTISEEVCNSYTWPANGQTYVSSGTYTETLTATNGCDSIVTLNLTVNNQSTSSSITENVCESFTWSANSQTYTSSGTFVENLTSVNGCDSIVTLNLTVNTPSSSTISEEVCNSYTWPANGQTYMSSGTYSETLTATNGCDSTVTLNLTVGSTITNAINENACENFTWPVNGQTYTTSGTYTETLNTINGCDSIITLNLTVNNDISLSEVEEVCGRYTWPVNGQTYTESGIYTEEFTTAAGCDSSITLNLSVSNIDAQVIIDFDDKTLKTASGYANYQWVDCKNGFTPIIGETNATFSPTENGSYAVIINNGNCADTSACTNINILDVENLIKNEIKVYPNPTNGWVKIDFMENLNGSTLKVFDITGKLVQQLNIQDQKQVQFHLEGETGIYILEISTINNSIYRKKLKKLQ</sequence>
<dbReference type="NCBIfam" id="NF038113">
    <property type="entry name" value="T9SSA_dep_M36"/>
    <property type="match status" value="1"/>
</dbReference>
<evidence type="ECO:0000256" key="6">
    <source>
        <dbReference type="ARBA" id="ARBA00022723"/>
    </source>
</evidence>
<dbReference type="InterPro" id="IPR027268">
    <property type="entry name" value="Peptidase_M4/M1_CTD_sf"/>
</dbReference>
<dbReference type="PANTHER" id="PTHR33478">
    <property type="entry name" value="EXTRACELLULAR METALLOPROTEINASE MEP"/>
    <property type="match status" value="1"/>
</dbReference>
<dbReference type="Pfam" id="PF07504">
    <property type="entry name" value="FTP"/>
    <property type="match status" value="1"/>
</dbReference>
<keyword evidence="7" id="KW-0732">Signal</keyword>
<dbReference type="RefSeq" id="WP_101335109.1">
    <property type="nucleotide sequence ID" value="NZ_PJNI01000012.1"/>
</dbReference>
<dbReference type="InterPro" id="IPR046450">
    <property type="entry name" value="PA_dom_sf"/>
</dbReference>
<dbReference type="Gene3D" id="3.10.170.10">
    <property type="match status" value="1"/>
</dbReference>
<evidence type="ECO:0000256" key="8">
    <source>
        <dbReference type="ARBA" id="ARBA00022801"/>
    </source>
</evidence>
<keyword evidence="4" id="KW-0964">Secreted</keyword>
<dbReference type="NCBIfam" id="TIGR04183">
    <property type="entry name" value="Por_Secre_tail"/>
    <property type="match status" value="1"/>
</dbReference>
<dbReference type="CDD" id="cd09596">
    <property type="entry name" value="M36"/>
    <property type="match status" value="1"/>
</dbReference>
<accession>A0A2I0R0W2</accession>
<feature type="domain" description="PA" evidence="12">
    <location>
        <begin position="442"/>
        <end position="531"/>
    </location>
</feature>
<dbReference type="InterPro" id="IPR050371">
    <property type="entry name" value="Fungal_virulence_M36"/>
</dbReference>
<dbReference type="InterPro" id="IPR001842">
    <property type="entry name" value="Peptidase_M36"/>
</dbReference>
<dbReference type="OrthoDB" id="5377264at2"/>
<dbReference type="Proteomes" id="UP000236654">
    <property type="component" value="Unassembled WGS sequence"/>
</dbReference>
<dbReference type="EMBL" id="PJNI01000012">
    <property type="protein sequence ID" value="PKR80207.1"/>
    <property type="molecule type" value="Genomic_DNA"/>
</dbReference>
<keyword evidence="10 15" id="KW-0482">Metalloprotease</keyword>
<comment type="subcellular location">
    <subcellularLocation>
        <location evidence="2">Secreted</location>
    </subcellularLocation>
</comment>
<evidence type="ECO:0000256" key="1">
    <source>
        <dbReference type="ARBA" id="ARBA00001947"/>
    </source>
</evidence>
<dbReference type="GO" id="GO:0004222">
    <property type="term" value="F:metalloendopeptidase activity"/>
    <property type="evidence" value="ECO:0007669"/>
    <property type="project" value="InterPro"/>
</dbReference>
<gene>
    <name evidence="15" type="ORF">CW751_11130</name>
</gene>
<name>A0A2I0R0W2_9FLAO</name>
<evidence type="ECO:0000259" key="14">
    <source>
        <dbReference type="Pfam" id="PF18962"/>
    </source>
</evidence>
<organism evidence="15 16">
    <name type="scientific">Brumimicrobium salinarum</name>
    <dbReference type="NCBI Taxonomy" id="2058658"/>
    <lineage>
        <taxon>Bacteria</taxon>
        <taxon>Pseudomonadati</taxon>
        <taxon>Bacteroidota</taxon>
        <taxon>Flavobacteriia</taxon>
        <taxon>Flavobacteriales</taxon>
        <taxon>Crocinitomicaceae</taxon>
        <taxon>Brumimicrobium</taxon>
    </lineage>
</organism>
<dbReference type="GO" id="GO:0005615">
    <property type="term" value="C:extracellular space"/>
    <property type="evidence" value="ECO:0007669"/>
    <property type="project" value="InterPro"/>
</dbReference>
<dbReference type="AlphaFoldDB" id="A0A2I0R0W2"/>
<evidence type="ECO:0000256" key="7">
    <source>
        <dbReference type="ARBA" id="ARBA00022729"/>
    </source>
</evidence>
<keyword evidence="9" id="KW-0862">Zinc</keyword>
<evidence type="ECO:0000256" key="11">
    <source>
        <dbReference type="ARBA" id="ARBA00023145"/>
    </source>
</evidence>
<keyword evidence="11" id="KW-0865">Zymogen</keyword>
<dbReference type="PANTHER" id="PTHR33478:SF1">
    <property type="entry name" value="EXTRACELLULAR METALLOPROTEINASE MEP"/>
    <property type="match status" value="1"/>
</dbReference>
<feature type="domain" description="FTP" evidence="13">
    <location>
        <begin position="50"/>
        <end position="94"/>
    </location>
</feature>
<evidence type="ECO:0000256" key="2">
    <source>
        <dbReference type="ARBA" id="ARBA00004613"/>
    </source>
</evidence>
<dbReference type="Pfam" id="PF02128">
    <property type="entry name" value="Peptidase_M36"/>
    <property type="match status" value="1"/>
</dbReference>
<evidence type="ECO:0000259" key="13">
    <source>
        <dbReference type="Pfam" id="PF07504"/>
    </source>
</evidence>
<keyword evidence="16" id="KW-1185">Reference proteome</keyword>
<dbReference type="CDD" id="cd04818">
    <property type="entry name" value="PA_subtilisin_1"/>
    <property type="match status" value="1"/>
</dbReference>
<keyword evidence="8" id="KW-0378">Hydrolase</keyword>
<comment type="caution">
    <text evidence="15">The sequence shown here is derived from an EMBL/GenBank/DDBJ whole genome shotgun (WGS) entry which is preliminary data.</text>
</comment>
<evidence type="ECO:0000256" key="5">
    <source>
        <dbReference type="ARBA" id="ARBA00022670"/>
    </source>
</evidence>
<evidence type="ECO:0000313" key="16">
    <source>
        <dbReference type="Proteomes" id="UP000236654"/>
    </source>
</evidence>
<reference evidence="15 16" key="1">
    <citation type="submission" date="2017-12" db="EMBL/GenBank/DDBJ databases">
        <title>The draft genome sequence of Brumimicrobium saltpan LHR20.</title>
        <authorList>
            <person name="Do Z.-J."/>
            <person name="Luo H.-R."/>
        </authorList>
    </citation>
    <scope>NUCLEOTIDE SEQUENCE [LARGE SCALE GENOMIC DNA]</scope>
    <source>
        <strain evidence="15 16">LHR20</strain>
    </source>
</reference>
<evidence type="ECO:0000256" key="4">
    <source>
        <dbReference type="ARBA" id="ARBA00022525"/>
    </source>
</evidence>
<comment type="similarity">
    <text evidence="3">Belongs to the peptidase M36 family.</text>
</comment>
<protein>
    <submittedName>
        <fullName evidence="15">Metalloprotease</fullName>
    </submittedName>
</protein>
<dbReference type="GO" id="GO:0006508">
    <property type="term" value="P:proteolysis"/>
    <property type="evidence" value="ECO:0007669"/>
    <property type="project" value="UniProtKB-KW"/>
</dbReference>
<dbReference type="Pfam" id="PF02225">
    <property type="entry name" value="PA"/>
    <property type="match status" value="1"/>
</dbReference>
<keyword evidence="6" id="KW-0479">Metal-binding</keyword>
<dbReference type="InterPro" id="IPR026444">
    <property type="entry name" value="Secre_tail"/>
</dbReference>
<comment type="cofactor">
    <cofactor evidence="1">
        <name>Zn(2+)</name>
        <dbReference type="ChEBI" id="CHEBI:29105"/>
    </cofactor>
</comment>
<dbReference type="Gene3D" id="3.50.30.30">
    <property type="match status" value="1"/>
</dbReference>
<evidence type="ECO:0000313" key="15">
    <source>
        <dbReference type="EMBL" id="PKR80207.1"/>
    </source>
</evidence>
<evidence type="ECO:0000256" key="9">
    <source>
        <dbReference type="ARBA" id="ARBA00022833"/>
    </source>
</evidence>
<dbReference type="InterPro" id="IPR003137">
    <property type="entry name" value="PA_domain"/>
</dbReference>